<dbReference type="PIRSF" id="PIRSF019307">
    <property type="entry name" value="UCP019307"/>
    <property type="match status" value="1"/>
</dbReference>
<feature type="domain" description="Cupin type-2" evidence="1">
    <location>
        <begin position="69"/>
        <end position="117"/>
    </location>
</feature>
<dbReference type="InterPro" id="IPR014500">
    <property type="entry name" value="UCP019307_cupin"/>
</dbReference>
<name>A0A2W5KK81_ANCNO</name>
<gene>
    <name evidence="2" type="ORF">DI565_08555</name>
</gene>
<sequence>MSNETKAASGLLFKDDGATPNHPRFELLVHRGAARDALGTSEAAAAAIEALFAANGWTGLWRNGIYAFDHYHSTCCEALGVASGWAEVRFGGARGETVRLEAGDVAVLPAGTGHRRIEASSDFLVVGAYPPGQPYDMIRSGDAAAHDDAVARIAAVPVPATDPVFGAEGGLRARWTGA</sequence>
<dbReference type="SUPFAM" id="SSF51182">
    <property type="entry name" value="RmlC-like cupins"/>
    <property type="match status" value="1"/>
</dbReference>
<dbReference type="InterPro" id="IPR014710">
    <property type="entry name" value="RmlC-like_jellyroll"/>
</dbReference>
<dbReference type="CDD" id="cd02219">
    <property type="entry name" value="cupin_YjlB-like"/>
    <property type="match status" value="1"/>
</dbReference>
<dbReference type="Proteomes" id="UP000249577">
    <property type="component" value="Unassembled WGS sequence"/>
</dbReference>
<dbReference type="InterPro" id="IPR013096">
    <property type="entry name" value="Cupin_2"/>
</dbReference>
<dbReference type="EMBL" id="QFPN01000004">
    <property type="protein sequence ID" value="PZQ15868.1"/>
    <property type="molecule type" value="Genomic_DNA"/>
</dbReference>
<dbReference type="AlphaFoldDB" id="A0A2W5KK81"/>
<dbReference type="PANTHER" id="PTHR36448">
    <property type="entry name" value="BLR7373 PROTEIN"/>
    <property type="match status" value="1"/>
</dbReference>
<reference evidence="2 3" key="1">
    <citation type="submission" date="2017-08" db="EMBL/GenBank/DDBJ databases">
        <title>Infants hospitalized years apart are colonized by the same room-sourced microbial strains.</title>
        <authorList>
            <person name="Brooks B."/>
            <person name="Olm M.R."/>
            <person name="Firek B.A."/>
            <person name="Baker R."/>
            <person name="Thomas B.C."/>
            <person name="Morowitz M.J."/>
            <person name="Banfield J.F."/>
        </authorList>
    </citation>
    <scope>NUCLEOTIDE SEQUENCE [LARGE SCALE GENOMIC DNA]</scope>
    <source>
        <strain evidence="2">S2_005_003_R2_43</strain>
    </source>
</reference>
<protein>
    <submittedName>
        <fullName evidence="2">Cupin</fullName>
    </submittedName>
</protein>
<dbReference type="InterPro" id="IPR011051">
    <property type="entry name" value="RmlC_Cupin_sf"/>
</dbReference>
<evidence type="ECO:0000313" key="3">
    <source>
        <dbReference type="Proteomes" id="UP000249577"/>
    </source>
</evidence>
<proteinExistence type="predicted"/>
<accession>A0A2W5KK81</accession>
<evidence type="ECO:0000313" key="2">
    <source>
        <dbReference type="EMBL" id="PZQ15868.1"/>
    </source>
</evidence>
<dbReference type="Gene3D" id="2.60.120.10">
    <property type="entry name" value="Jelly Rolls"/>
    <property type="match status" value="1"/>
</dbReference>
<dbReference type="InterPro" id="IPR047121">
    <property type="entry name" value="YjiB-like"/>
</dbReference>
<dbReference type="Pfam" id="PF07883">
    <property type="entry name" value="Cupin_2"/>
    <property type="match status" value="1"/>
</dbReference>
<evidence type="ECO:0000259" key="1">
    <source>
        <dbReference type="Pfam" id="PF07883"/>
    </source>
</evidence>
<organism evidence="2 3">
    <name type="scientific">Ancylobacter novellus</name>
    <name type="common">Thiobacillus novellus</name>
    <dbReference type="NCBI Taxonomy" id="921"/>
    <lineage>
        <taxon>Bacteria</taxon>
        <taxon>Pseudomonadati</taxon>
        <taxon>Pseudomonadota</taxon>
        <taxon>Alphaproteobacteria</taxon>
        <taxon>Hyphomicrobiales</taxon>
        <taxon>Xanthobacteraceae</taxon>
        <taxon>Ancylobacter</taxon>
    </lineage>
</organism>
<dbReference type="PANTHER" id="PTHR36448:SF2">
    <property type="entry name" value="CUPIN TYPE-1 DOMAIN-CONTAINING PROTEIN"/>
    <property type="match status" value="1"/>
</dbReference>
<comment type="caution">
    <text evidence="2">The sequence shown here is derived from an EMBL/GenBank/DDBJ whole genome shotgun (WGS) entry which is preliminary data.</text>
</comment>